<dbReference type="RefSeq" id="WP_283473463.1">
    <property type="nucleotide sequence ID" value="NZ_CP114501.1"/>
</dbReference>
<protein>
    <recommendedName>
        <fullName evidence="3">DUF3168 domain-containing protein</fullName>
    </recommendedName>
</protein>
<dbReference type="EMBL" id="CP114509">
    <property type="protein sequence ID" value="WHS17208.1"/>
    <property type="molecule type" value="Genomic_DNA"/>
</dbReference>
<dbReference type="AlphaFoldDB" id="A0ABD7YTG5"/>
<evidence type="ECO:0000313" key="1">
    <source>
        <dbReference type="EMBL" id="WHS17208.1"/>
    </source>
</evidence>
<reference evidence="1 2" key="1">
    <citation type="submission" date="2022-12" db="EMBL/GenBank/DDBJ databases">
        <title>Assessment of beneficial effects and identification of host adaptation-associated genes of Ligilactobacillus salivarius isolated from Meles meles.</title>
        <authorList>
            <person name="Wang Y."/>
        </authorList>
    </citation>
    <scope>NUCLEOTIDE SEQUENCE [LARGE SCALE GENOMIC DNA]</scope>
    <source>
        <strain evidence="1 2">S35</strain>
    </source>
</reference>
<evidence type="ECO:0008006" key="3">
    <source>
        <dbReference type="Google" id="ProtNLM"/>
    </source>
</evidence>
<sequence length="122" mass="13872">MEIYNVKALINKTLRDLNYFKVVSPKYPDEMTTFPTAVFSTAHNAYVRDWKGQETDTEWNFTIDLFNKNGSLTDVTNKLIDKFSSMGFSNTVGDQDLSGVVRVAITFTGIVDNINKRVYQKG</sequence>
<gene>
    <name evidence="1" type="ORF">O2U02_06920</name>
</gene>
<evidence type="ECO:0000313" key="2">
    <source>
        <dbReference type="Proteomes" id="UP001224533"/>
    </source>
</evidence>
<proteinExistence type="predicted"/>
<accession>A0ABD7YTG5</accession>
<organism evidence="1 2">
    <name type="scientific">Ligilactobacillus salivarius</name>
    <dbReference type="NCBI Taxonomy" id="1624"/>
    <lineage>
        <taxon>Bacteria</taxon>
        <taxon>Bacillati</taxon>
        <taxon>Bacillota</taxon>
        <taxon>Bacilli</taxon>
        <taxon>Lactobacillales</taxon>
        <taxon>Lactobacillaceae</taxon>
        <taxon>Ligilactobacillus</taxon>
    </lineage>
</organism>
<name>A0ABD7YTG5_9LACO</name>
<dbReference type="Proteomes" id="UP001224533">
    <property type="component" value="Chromosome"/>
</dbReference>